<evidence type="ECO:0000313" key="1">
    <source>
        <dbReference type="EMBL" id="ACV68486.1"/>
    </source>
</evidence>
<dbReference type="InterPro" id="IPR035923">
    <property type="entry name" value="TT1751-like_sf"/>
</dbReference>
<dbReference type="OrthoDB" id="5395829at2"/>
<dbReference type="Proteomes" id="UP000001052">
    <property type="component" value="Chromosome"/>
</dbReference>
<accession>C8X1R4</accession>
<dbReference type="SUPFAM" id="SSF103247">
    <property type="entry name" value="TT1751-like"/>
    <property type="match status" value="1"/>
</dbReference>
<reference evidence="1 2" key="2">
    <citation type="journal article" date="2010" name="Stand. Genomic Sci.">
        <title>Complete genome sequence of Desulfohalobium retbaense type strain (HR(100)).</title>
        <authorList>
            <person name="Spring S."/>
            <person name="Nolan M."/>
            <person name="Lapidus A."/>
            <person name="Glavina Del Rio T."/>
            <person name="Copeland A."/>
            <person name="Tice H."/>
            <person name="Cheng J.F."/>
            <person name="Lucas S."/>
            <person name="Land M."/>
            <person name="Chen F."/>
            <person name="Bruce D."/>
            <person name="Goodwin L."/>
            <person name="Pitluck S."/>
            <person name="Ivanova N."/>
            <person name="Mavromatis K."/>
            <person name="Mikhailova N."/>
            <person name="Pati A."/>
            <person name="Chen A."/>
            <person name="Palaniappan K."/>
            <person name="Hauser L."/>
            <person name="Chang Y.J."/>
            <person name="Jeffries C.D."/>
            <person name="Munk C."/>
            <person name="Kiss H."/>
            <person name="Chain P."/>
            <person name="Han C."/>
            <person name="Brettin T."/>
            <person name="Detter J.C."/>
            <person name="Schuler E."/>
            <person name="Goker M."/>
            <person name="Rohde M."/>
            <person name="Bristow J."/>
            <person name="Eisen J.A."/>
            <person name="Markowitz V."/>
            <person name="Hugenholtz P."/>
            <person name="Kyrpides N.C."/>
            <person name="Klenk H.P."/>
        </authorList>
    </citation>
    <scope>NUCLEOTIDE SEQUENCE [LARGE SCALE GENOMIC DNA]</scope>
    <source>
        <strain evidence="1 2">DSM 5692</strain>
    </source>
</reference>
<dbReference type="Gene3D" id="3.30.310.70">
    <property type="entry name" value="TT1751-like domain"/>
    <property type="match status" value="1"/>
</dbReference>
<dbReference type="eggNOG" id="COG3439">
    <property type="taxonomic scope" value="Bacteria"/>
</dbReference>
<organism evidence="1 2">
    <name type="scientific">Desulfohalobium retbaense (strain ATCC 49708 / DSM 5692 / JCM 16813 / HR100)</name>
    <dbReference type="NCBI Taxonomy" id="485915"/>
    <lineage>
        <taxon>Bacteria</taxon>
        <taxon>Pseudomonadati</taxon>
        <taxon>Thermodesulfobacteriota</taxon>
        <taxon>Desulfovibrionia</taxon>
        <taxon>Desulfovibrionales</taxon>
        <taxon>Desulfohalobiaceae</taxon>
        <taxon>Desulfohalobium</taxon>
    </lineage>
</organism>
<dbReference type="RefSeq" id="WP_015751633.1">
    <property type="nucleotide sequence ID" value="NC_013223.1"/>
</dbReference>
<sequence>MHKTRLYTAETTKSMDGFLQDLNTAAQKRGFFIHNEDKMEMAHTFGKHGIEVAEGFDLHMIQICKPEKAAPSLGTNPERAALMPKFIITFSKGDTVQIRMLAYGQELIEELIGDSAFAESVQGSYQAIIDIIEEAKNGN</sequence>
<dbReference type="KEGG" id="drt:Dret_1198"/>
<dbReference type="AlphaFoldDB" id="C8X1R4"/>
<keyword evidence="2" id="KW-1185">Reference proteome</keyword>
<protein>
    <submittedName>
        <fullName evidence="1">Uncharacterized protein</fullName>
    </submittedName>
</protein>
<reference evidence="2" key="1">
    <citation type="submission" date="2009-09" db="EMBL/GenBank/DDBJ databases">
        <title>The complete chromosome of Desulfohalobium retbaense DSM 5692.</title>
        <authorList>
            <consortium name="US DOE Joint Genome Institute (JGI-PGF)"/>
            <person name="Lucas S."/>
            <person name="Copeland A."/>
            <person name="Lapidus A."/>
            <person name="Glavina del Rio T."/>
            <person name="Dalin E."/>
            <person name="Tice H."/>
            <person name="Bruce D."/>
            <person name="Goodwin L."/>
            <person name="Pitluck S."/>
            <person name="Kyrpides N."/>
            <person name="Mavromatis K."/>
            <person name="Ivanova N."/>
            <person name="Mikhailova N."/>
            <person name="Munk A.C."/>
            <person name="Brettin T."/>
            <person name="Detter J.C."/>
            <person name="Han C."/>
            <person name="Tapia R."/>
            <person name="Larimer F."/>
            <person name="Land M."/>
            <person name="Hauser L."/>
            <person name="Markowitz V."/>
            <person name="Cheng J.-F."/>
            <person name="Hugenholtz P."/>
            <person name="Woyke T."/>
            <person name="Wu D."/>
            <person name="Spring S."/>
            <person name="Klenk H.-P."/>
            <person name="Eisen J.A."/>
        </authorList>
    </citation>
    <scope>NUCLEOTIDE SEQUENCE [LARGE SCALE GENOMIC DNA]</scope>
    <source>
        <strain evidence="2">DSM 5692</strain>
    </source>
</reference>
<name>C8X1R4_DESRD</name>
<gene>
    <name evidence="1" type="ordered locus">Dret_1198</name>
</gene>
<proteinExistence type="predicted"/>
<dbReference type="EMBL" id="CP001734">
    <property type="protein sequence ID" value="ACV68486.1"/>
    <property type="molecule type" value="Genomic_DNA"/>
</dbReference>
<dbReference type="HOGENOM" id="CLU_1841915_0_0_7"/>
<evidence type="ECO:0000313" key="2">
    <source>
        <dbReference type="Proteomes" id="UP000001052"/>
    </source>
</evidence>